<dbReference type="Proteomes" id="UP001155079">
    <property type="component" value="Unassembled WGS sequence"/>
</dbReference>
<dbReference type="RefSeq" id="WP_250946827.1">
    <property type="nucleotide sequence ID" value="NZ_JAMQAY010000012.1"/>
</dbReference>
<sequence length="93" mass="10283">MARICASLNLLVFIKNSSTIKREKIPLLKPVNCRGGLPRDELNAGRLVHVLPEWDLGAIDLHAVFAAARAARPAARAFATFLAEAFRRDYGRI</sequence>
<proteinExistence type="predicted"/>
<keyword evidence="2" id="KW-1185">Reference proteome</keyword>
<dbReference type="SUPFAM" id="SSF53850">
    <property type="entry name" value="Periplasmic binding protein-like II"/>
    <property type="match status" value="1"/>
</dbReference>
<protein>
    <recommendedName>
        <fullName evidence="3">LysR substrate-binding domain-containing protein</fullName>
    </recommendedName>
</protein>
<evidence type="ECO:0000313" key="2">
    <source>
        <dbReference type="Proteomes" id="UP001155079"/>
    </source>
</evidence>
<evidence type="ECO:0008006" key="3">
    <source>
        <dbReference type="Google" id="ProtNLM"/>
    </source>
</evidence>
<accession>A0ABT0VDG5</accession>
<comment type="caution">
    <text evidence="1">The sequence shown here is derived from an EMBL/GenBank/DDBJ whole genome shotgun (WGS) entry which is preliminary data.</text>
</comment>
<name>A0ABT0VDG5_9HYPH</name>
<evidence type="ECO:0000313" key="1">
    <source>
        <dbReference type="EMBL" id="MCM2403940.1"/>
    </source>
</evidence>
<organism evidence="1 2">
    <name type="scientific">Ciceribacter sichuanensis</name>
    <dbReference type="NCBI Taxonomy" id="2949647"/>
    <lineage>
        <taxon>Bacteria</taxon>
        <taxon>Pseudomonadati</taxon>
        <taxon>Pseudomonadota</taxon>
        <taxon>Alphaproteobacteria</taxon>
        <taxon>Hyphomicrobiales</taxon>
        <taxon>Rhizobiaceae</taxon>
        <taxon>Ciceribacter</taxon>
    </lineage>
</organism>
<reference evidence="1 2" key="1">
    <citation type="submission" date="2022-06" db="EMBL/GenBank/DDBJ databases">
        <authorList>
            <person name="Sun Q."/>
        </authorList>
    </citation>
    <scope>NUCLEOTIDE SEQUENCE [LARGE SCALE GENOMIC DNA]</scope>
    <source>
        <strain evidence="1 2">S153</strain>
    </source>
</reference>
<gene>
    <name evidence="1" type="ORF">NBH20_22435</name>
</gene>
<dbReference type="EMBL" id="JAMQAY010000012">
    <property type="protein sequence ID" value="MCM2403940.1"/>
    <property type="molecule type" value="Genomic_DNA"/>
</dbReference>
<dbReference type="Gene3D" id="3.40.190.290">
    <property type="match status" value="1"/>
</dbReference>